<feature type="compositionally biased region" description="Polar residues" evidence="1">
    <location>
        <begin position="322"/>
        <end position="332"/>
    </location>
</feature>
<feature type="region of interest" description="Disordered" evidence="1">
    <location>
        <begin position="785"/>
        <end position="885"/>
    </location>
</feature>
<feature type="non-terminal residue" evidence="2">
    <location>
        <position position="1"/>
    </location>
</feature>
<gene>
    <name evidence="2" type="ORF">VaNZ11_008925</name>
</gene>
<feature type="compositionally biased region" description="Low complexity" evidence="1">
    <location>
        <begin position="797"/>
        <end position="815"/>
    </location>
</feature>
<name>A0ABQ5S638_9CHLO</name>
<comment type="caution">
    <text evidence="2">The sequence shown here is derived from an EMBL/GenBank/DDBJ whole genome shotgun (WGS) entry which is preliminary data.</text>
</comment>
<proteinExistence type="predicted"/>
<evidence type="ECO:0000313" key="2">
    <source>
        <dbReference type="EMBL" id="GLI65373.1"/>
    </source>
</evidence>
<feature type="region of interest" description="Disordered" evidence="1">
    <location>
        <begin position="23"/>
        <end position="60"/>
    </location>
</feature>
<feature type="compositionally biased region" description="Low complexity" evidence="1">
    <location>
        <begin position="934"/>
        <end position="966"/>
    </location>
</feature>
<organism evidence="2 3">
    <name type="scientific">Volvox africanus</name>
    <dbReference type="NCBI Taxonomy" id="51714"/>
    <lineage>
        <taxon>Eukaryota</taxon>
        <taxon>Viridiplantae</taxon>
        <taxon>Chlorophyta</taxon>
        <taxon>core chlorophytes</taxon>
        <taxon>Chlorophyceae</taxon>
        <taxon>CS clade</taxon>
        <taxon>Chlamydomonadales</taxon>
        <taxon>Volvocaceae</taxon>
        <taxon>Volvox</taxon>
    </lineage>
</organism>
<feature type="region of interest" description="Disordered" evidence="1">
    <location>
        <begin position="1003"/>
        <end position="1034"/>
    </location>
</feature>
<feature type="compositionally biased region" description="Low complexity" evidence="1">
    <location>
        <begin position="848"/>
        <end position="860"/>
    </location>
</feature>
<feature type="region of interest" description="Disordered" evidence="1">
    <location>
        <begin position="906"/>
        <end position="981"/>
    </location>
</feature>
<dbReference type="EMBL" id="BSDZ01000023">
    <property type="protein sequence ID" value="GLI65373.1"/>
    <property type="molecule type" value="Genomic_DNA"/>
</dbReference>
<feature type="region of interest" description="Disordered" evidence="1">
    <location>
        <begin position="319"/>
        <end position="348"/>
    </location>
</feature>
<sequence length="1208" mass="124824">QPALKLFTGPLILAPPSARCATAAVSAPSPEEPPMTVEERTTKDARSPNEQDPHVVSGDCSLPLPQLETCRQVKAMLWLNPEDQVLADADVYDSDDDISDSSSLAGGRLCSFGGHGIGPYSCGGSGGSGSGTASSLRMTDTTCGSAPEASPPGIAHVSSVGPDTLQPSSALRGATSLVVNSAVVSYASPHPGDSSRMPSRQTRNCPVTAEAGQAREHTGSGGSGSSIAADCGGGGGGSSSSACGVSRVAPEGHAGTDAGCCASVLKQCVSDQDQLPPKRRCLEGGTAAPPSPIPSTALHEGGGTECRCACRKAPPSAREQLLQKQLPASPSSELEVPVGQGLATGSHDRHRDGMVVICRTSGAGAVQSGSPPSIGPRMWPEQGRPQPQLQLPPSRSADGGPVQLACQQEDHLARQPFSRGYIDPSCSTCNDFTAASYQVAAAPSWISHHPCVTSSLEHASAHHAQFQIPQPSLSSRVCGGGGTATVPALAPVAKVQQMPPVCLCPSCSPHSGMGTGCGSHLTATSCGTAVIPNTACLDTLGAFSRQEPAPSWASRHPLKDSTARVLAPATGPVSSVPVALAPPHVRAISPSTSTCPNGHWSGASSENPQSLACHCSLCAIKPRPLLSQRPPVSSYTPYHGVRVTQPFIDPNKSYGSGGAHTISGPTPCLPGRHAPEQSTGPVGQLSHYVPPDSRPMAHQPPRLFRLATSPGGPLHASQSPLECAPCGQKWMNIANGTPGPGRGHSHQLHHLPCSIKRELSLPEMPSVTSDGWADGGWKQSLHLRCEERSPSSGGAAVPQRQSSGVSSVGGAPVSRRQVHEPGPSCSSDATMGRGSAEVPSEAQRHQKQPLPGAEPAAEQQQQKKKGRISSGSSAYSDPAPESVSAPNLAAAAVGEQARVLPAPLHEAEREPPEAPAAAPNKGTGAASNEPQPPQQLLQQQQQLLQHQRQSQRQDQLQRQPSLQPPQVRLNTNSSERPYTCWEPQPYPWHVAQDRVGVSMELAPRQQRRGAHAGSGGAAHNALQAASLSRQARSDRNAVALATTNFPPQRDSPHHYVRRCLLPCTPLPSAVAAAAMVPVSSCRVAVAAGGCGANLSAAPGLPPAADSGRSSRVPATFEPTSSSSSVLIIEGSTAAQMTAALFTCRCPHCRSPADPVMQGPSWQTVARHPDVMKAPQDAAHYTIRSPQQAGAAPVAADRTHWSGVVLANK</sequence>
<feature type="region of interest" description="Disordered" evidence="1">
    <location>
        <begin position="280"/>
        <end position="300"/>
    </location>
</feature>
<feature type="region of interest" description="Disordered" evidence="1">
    <location>
        <begin position="655"/>
        <end position="689"/>
    </location>
</feature>
<feature type="region of interest" description="Disordered" evidence="1">
    <location>
        <begin position="362"/>
        <end position="402"/>
    </location>
</feature>
<protein>
    <submittedName>
        <fullName evidence="2">Uncharacterized protein</fullName>
    </submittedName>
</protein>
<dbReference type="Proteomes" id="UP001165090">
    <property type="component" value="Unassembled WGS sequence"/>
</dbReference>
<keyword evidence="3" id="KW-1185">Reference proteome</keyword>
<evidence type="ECO:0000256" key="1">
    <source>
        <dbReference type="SAM" id="MobiDB-lite"/>
    </source>
</evidence>
<feature type="region of interest" description="Disordered" evidence="1">
    <location>
        <begin position="188"/>
        <end position="227"/>
    </location>
</feature>
<feature type="compositionally biased region" description="Polar residues" evidence="1">
    <location>
        <begin position="196"/>
        <end position="205"/>
    </location>
</feature>
<evidence type="ECO:0000313" key="3">
    <source>
        <dbReference type="Proteomes" id="UP001165090"/>
    </source>
</evidence>
<feature type="compositionally biased region" description="Basic and acidic residues" evidence="1">
    <location>
        <begin position="37"/>
        <end position="53"/>
    </location>
</feature>
<reference evidence="2 3" key="1">
    <citation type="journal article" date="2023" name="IScience">
        <title>Expanded male sex-determining region conserved during the evolution of homothallism in the green alga Volvox.</title>
        <authorList>
            <person name="Yamamoto K."/>
            <person name="Matsuzaki R."/>
            <person name="Mahakham W."/>
            <person name="Heman W."/>
            <person name="Sekimoto H."/>
            <person name="Kawachi M."/>
            <person name="Minakuchi Y."/>
            <person name="Toyoda A."/>
            <person name="Nozaki H."/>
        </authorList>
    </citation>
    <scope>NUCLEOTIDE SEQUENCE [LARGE SCALE GENOMIC DNA]</scope>
    <source>
        <strain evidence="2 3">NIES-4468</strain>
    </source>
</reference>
<accession>A0ABQ5S638</accession>